<protein>
    <submittedName>
        <fullName evidence="5">Transcriptional regulator</fullName>
    </submittedName>
</protein>
<accession>A0A0F6Y569</accession>
<evidence type="ECO:0000256" key="2">
    <source>
        <dbReference type="SAM" id="Coils"/>
    </source>
</evidence>
<gene>
    <name evidence="5" type="primary">spr16</name>
</gene>
<dbReference type="EMBL" id="KP997155">
    <property type="protein sequence ID" value="AKG06384.1"/>
    <property type="molecule type" value="Genomic_DNA"/>
</dbReference>
<dbReference type="Pfam" id="PF17853">
    <property type="entry name" value="GGDEF_2"/>
    <property type="match status" value="1"/>
</dbReference>
<dbReference type="InterPro" id="IPR025736">
    <property type="entry name" value="PucR_C-HTH_dom"/>
</dbReference>
<feature type="region of interest" description="Disordered" evidence="3">
    <location>
        <begin position="635"/>
        <end position="671"/>
    </location>
</feature>
<dbReference type="PANTHER" id="PTHR33744:SF1">
    <property type="entry name" value="DNA-BINDING TRANSCRIPTIONAL ACTIVATOR ADER"/>
    <property type="match status" value="1"/>
</dbReference>
<feature type="coiled-coil region" evidence="2">
    <location>
        <begin position="234"/>
        <end position="261"/>
    </location>
</feature>
<dbReference type="InterPro" id="IPR042070">
    <property type="entry name" value="PucR_C-HTH_sf"/>
</dbReference>
<evidence type="ECO:0000256" key="1">
    <source>
        <dbReference type="ARBA" id="ARBA00006754"/>
    </source>
</evidence>
<dbReference type="Pfam" id="PF13185">
    <property type="entry name" value="GAF_2"/>
    <property type="match status" value="1"/>
</dbReference>
<organism evidence="5">
    <name type="scientific">Salinispora mooreana</name>
    <dbReference type="NCBI Taxonomy" id="999545"/>
    <lineage>
        <taxon>Bacteria</taxon>
        <taxon>Bacillati</taxon>
        <taxon>Actinomycetota</taxon>
        <taxon>Actinomycetes</taxon>
        <taxon>Micromonosporales</taxon>
        <taxon>Micromonosporaceae</taxon>
        <taxon>Salinispora</taxon>
    </lineage>
</organism>
<dbReference type="Gene3D" id="1.10.10.2840">
    <property type="entry name" value="PucR C-terminal helix-turn-helix domain"/>
    <property type="match status" value="1"/>
</dbReference>
<reference evidence="5" key="1">
    <citation type="journal article" date="2015" name="ChemBioChem">
        <title>Salinipyrone and Pacificanone Are Biosynthetic By-products of the Rosamicin Polyketide Synthase.</title>
        <authorList>
            <person name="Moore B.S."/>
            <person name="Awakawa T."/>
            <person name="Cruesemann M."/>
            <person name="Munguia J."/>
            <person name="Ziemert N."/>
            <person name="Nizet V."/>
            <person name="Fenical W."/>
        </authorList>
    </citation>
    <scope>NUCLEOTIDE SEQUENCE</scope>
    <source>
        <strain evidence="5">CNS-237</strain>
    </source>
</reference>
<dbReference type="InterPro" id="IPR003018">
    <property type="entry name" value="GAF"/>
</dbReference>
<evidence type="ECO:0000313" key="5">
    <source>
        <dbReference type="EMBL" id="AKG06384.1"/>
    </source>
</evidence>
<proteinExistence type="inferred from homology"/>
<keyword evidence="2" id="KW-0175">Coiled coil</keyword>
<evidence type="ECO:0000259" key="4">
    <source>
        <dbReference type="SMART" id="SM00065"/>
    </source>
</evidence>
<dbReference type="InterPro" id="IPR041522">
    <property type="entry name" value="CdaR_GGDEF"/>
</dbReference>
<dbReference type="Pfam" id="PF13556">
    <property type="entry name" value="HTH_30"/>
    <property type="match status" value="1"/>
</dbReference>
<comment type="similarity">
    <text evidence="1">Belongs to the CdaR family.</text>
</comment>
<dbReference type="SMART" id="SM00065">
    <property type="entry name" value="GAF"/>
    <property type="match status" value="1"/>
</dbReference>
<dbReference type="InterPro" id="IPR051448">
    <property type="entry name" value="CdaR-like_regulators"/>
</dbReference>
<feature type="domain" description="GAF" evidence="4">
    <location>
        <begin position="87"/>
        <end position="238"/>
    </location>
</feature>
<dbReference type="Gene3D" id="3.30.450.40">
    <property type="match status" value="1"/>
</dbReference>
<sequence length="671" mass="72203">MTGTGLSMADHDLQFFELLARDAPVPRYEDVVQQAQRDGVDRSTLNRIMMAKRLALELREVVGRRDRRRVELAALVDTARDLAGASDLQAGLRLVVRRAQLLLALDVAFVSLVDDTVGDSYVASAVGAAGTLTDGFRLPWRNGLVVPAEGGQPISWTADYLTDECLERHPITDSLIRGEGLCAVLSVALTVDGRHLGDLHVGHRQIRHFTPDEVASLRLLADLATTAMDRIRVLSDTSADLKQAQQEAAQARAELSVVREAGSLQPALTQLVLDGGGLDDIVTRTVRSLGGALHIRDRAGDVLAAVGDLPTPDERELARARLRAYTTNWPGRLTTGSWVFPLAARTDDLGYVLFHPEETFDHERVAALPGVAQTTAMLLLVQNIGAQDPSGDQLLEGLLGPLPGPDADGKQGQPIPVELDRPHVVVVARPEGVASPQMIERAVSVAHGLDGMKAMRGDHAVMSLPGEDPGAAAREVARELGGLLGLPVTAGGAGPVRTTDLVRRAYQEALRCVGALVALDATGRAVCSQDLGFLGLLVADGHDVPGFINRVLGPVLTYDAHRFTNLAETLEVYFDSGGSRARAAEMLHVHPNTVSRRLDRITQLLGRDWQQPDRAMDTQLALRLHRVRDLLSQEWDDPRWGPGSGEKPIPSAWPTGTVPSATAGHVPRKRG</sequence>
<dbReference type="PANTHER" id="PTHR33744">
    <property type="entry name" value="CARBOHYDRATE DIACID REGULATOR"/>
    <property type="match status" value="1"/>
</dbReference>
<evidence type="ECO:0000256" key="3">
    <source>
        <dbReference type="SAM" id="MobiDB-lite"/>
    </source>
</evidence>
<dbReference type="InterPro" id="IPR029016">
    <property type="entry name" value="GAF-like_dom_sf"/>
</dbReference>
<name>A0A0F6Y569_9ACTN</name>
<dbReference type="SUPFAM" id="SSF55781">
    <property type="entry name" value="GAF domain-like"/>
    <property type="match status" value="1"/>
</dbReference>
<dbReference type="AlphaFoldDB" id="A0A0F6Y569"/>